<evidence type="ECO:0000259" key="1">
    <source>
        <dbReference type="Pfam" id="PF01850"/>
    </source>
</evidence>
<dbReference type="InterPro" id="IPR044153">
    <property type="entry name" value="PIN_Pae0151-like"/>
</dbReference>
<name>A0A7H1N386_9PROT</name>
<dbReference type="Gene3D" id="3.40.50.1010">
    <property type="entry name" value="5'-nuclease"/>
    <property type="match status" value="1"/>
</dbReference>
<keyword evidence="3" id="KW-1185">Reference proteome</keyword>
<dbReference type="RefSeq" id="WP_190260658.1">
    <property type="nucleotide sequence ID" value="NZ_CP053923.1"/>
</dbReference>
<dbReference type="EMBL" id="CP053923">
    <property type="protein sequence ID" value="QNT70172.1"/>
    <property type="molecule type" value="Genomic_DNA"/>
</dbReference>
<accession>A0A7H1N386</accession>
<dbReference type="KEGG" id="dvn:HQ394_13640"/>
<dbReference type="AlphaFoldDB" id="A0A7H1N386"/>
<evidence type="ECO:0000313" key="2">
    <source>
        <dbReference type="EMBL" id="QNT70172.1"/>
    </source>
</evidence>
<dbReference type="Pfam" id="PF01850">
    <property type="entry name" value="PIN"/>
    <property type="match status" value="1"/>
</dbReference>
<evidence type="ECO:0000313" key="3">
    <source>
        <dbReference type="Proteomes" id="UP000516369"/>
    </source>
</evidence>
<sequence length="82" mass="9192">MPFVLDASVTLSWVFDDEDHPFASQAMERIRADAAFVPAIWWFEVRNSLIVSERRGRLSAADSAAFLRALSRLPVSVDLNSP</sequence>
<feature type="domain" description="PIN" evidence="1">
    <location>
        <begin position="4"/>
        <end position="75"/>
    </location>
</feature>
<dbReference type="Proteomes" id="UP000516369">
    <property type="component" value="Chromosome"/>
</dbReference>
<gene>
    <name evidence="2" type="ORF">HQ394_13640</name>
</gene>
<reference evidence="2 3" key="1">
    <citation type="submission" date="2020-05" db="EMBL/GenBank/DDBJ databases">
        <title>Complete closed genome sequence of Defluviicoccus vanus.</title>
        <authorList>
            <person name="Bessarab I."/>
            <person name="Arumugam K."/>
            <person name="Maszenan A.M."/>
            <person name="Seviour R.J."/>
            <person name="Williams R.B."/>
        </authorList>
    </citation>
    <scope>NUCLEOTIDE SEQUENCE [LARGE SCALE GENOMIC DNA]</scope>
    <source>
        <strain evidence="2 3">Ben 114</strain>
    </source>
</reference>
<protein>
    <submittedName>
        <fullName evidence="2">Type II toxin-antitoxin system VapC family toxin</fullName>
    </submittedName>
</protein>
<organism evidence="2 3">
    <name type="scientific">Defluviicoccus vanus</name>
    <dbReference type="NCBI Taxonomy" id="111831"/>
    <lineage>
        <taxon>Bacteria</taxon>
        <taxon>Pseudomonadati</taxon>
        <taxon>Pseudomonadota</taxon>
        <taxon>Alphaproteobacteria</taxon>
        <taxon>Rhodospirillales</taxon>
        <taxon>Rhodospirillaceae</taxon>
        <taxon>Defluviicoccus</taxon>
    </lineage>
</organism>
<dbReference type="InterPro" id="IPR029060">
    <property type="entry name" value="PIN-like_dom_sf"/>
</dbReference>
<dbReference type="SUPFAM" id="SSF88723">
    <property type="entry name" value="PIN domain-like"/>
    <property type="match status" value="1"/>
</dbReference>
<dbReference type="InterPro" id="IPR002716">
    <property type="entry name" value="PIN_dom"/>
</dbReference>
<dbReference type="CDD" id="cd09873">
    <property type="entry name" value="PIN_Pae0151-like"/>
    <property type="match status" value="1"/>
</dbReference>
<proteinExistence type="predicted"/>